<dbReference type="EMBL" id="PFSC01000029">
    <property type="protein sequence ID" value="PJC33758.1"/>
    <property type="molecule type" value="Genomic_DNA"/>
</dbReference>
<evidence type="ECO:0000313" key="2">
    <source>
        <dbReference type="Proteomes" id="UP000231383"/>
    </source>
</evidence>
<accession>A0A2M8F3A2</accession>
<organism evidence="1 2">
    <name type="scientific">Candidatus Roizmanbacteria bacterium CG_4_9_14_0_2_um_filter_39_13</name>
    <dbReference type="NCBI Taxonomy" id="1974839"/>
    <lineage>
        <taxon>Bacteria</taxon>
        <taxon>Candidatus Roizmaniibacteriota</taxon>
    </lineage>
</organism>
<protein>
    <submittedName>
        <fullName evidence="1">Uncharacterized protein</fullName>
    </submittedName>
</protein>
<reference evidence="2" key="1">
    <citation type="submission" date="2017-09" db="EMBL/GenBank/DDBJ databases">
        <title>Depth-based differentiation of microbial function through sediment-hosted aquifers and enrichment of novel symbionts in the deep terrestrial subsurface.</title>
        <authorList>
            <person name="Probst A.J."/>
            <person name="Ladd B."/>
            <person name="Jarett J.K."/>
            <person name="Geller-Mcgrath D.E."/>
            <person name="Sieber C.M.K."/>
            <person name="Emerson J.B."/>
            <person name="Anantharaman K."/>
            <person name="Thomas B.C."/>
            <person name="Malmstrom R."/>
            <person name="Stieglmeier M."/>
            <person name="Klingl A."/>
            <person name="Woyke T."/>
            <person name="Ryan C.M."/>
            <person name="Banfield J.F."/>
        </authorList>
    </citation>
    <scope>NUCLEOTIDE SEQUENCE [LARGE SCALE GENOMIC DNA]</scope>
</reference>
<sequence length="210" mass="24280">MIISLIGMSSAGKTHWAKRIEKEGYARFSCDDLVEKILYSELGSKGYSGLSDVAKWMGYPYDARYKETSQKYLQAEESAMKEILDTIERRQSDPDANFVIDTTGSVIYLSNSILARLKKLGEVVYLEVSEKYQKIMISTFIRNPKPVIWGDLFSIQNNEDPFYALKQSYPNLLAYRSKRYEALADVIFRYEEHKSQTMQARDFIHQVSFA</sequence>
<comment type="caution">
    <text evidence="1">The sequence shown here is derived from an EMBL/GenBank/DDBJ whole genome shotgun (WGS) entry which is preliminary data.</text>
</comment>
<dbReference type="Gene3D" id="3.40.50.300">
    <property type="entry name" value="P-loop containing nucleotide triphosphate hydrolases"/>
    <property type="match status" value="1"/>
</dbReference>
<evidence type="ECO:0000313" key="1">
    <source>
        <dbReference type="EMBL" id="PJC33758.1"/>
    </source>
</evidence>
<dbReference type="Proteomes" id="UP000231383">
    <property type="component" value="Unassembled WGS sequence"/>
</dbReference>
<dbReference type="InterPro" id="IPR027417">
    <property type="entry name" value="P-loop_NTPase"/>
</dbReference>
<proteinExistence type="predicted"/>
<gene>
    <name evidence="1" type="ORF">CO051_01110</name>
</gene>
<dbReference type="AlphaFoldDB" id="A0A2M8F3A2"/>
<dbReference type="Pfam" id="PF13671">
    <property type="entry name" value="AAA_33"/>
    <property type="match status" value="1"/>
</dbReference>
<name>A0A2M8F3A2_9BACT</name>
<dbReference type="SUPFAM" id="SSF52540">
    <property type="entry name" value="P-loop containing nucleoside triphosphate hydrolases"/>
    <property type="match status" value="1"/>
</dbReference>